<dbReference type="EMBL" id="MHCP01000012">
    <property type="protein sequence ID" value="OGY24393.1"/>
    <property type="molecule type" value="Genomic_DNA"/>
</dbReference>
<evidence type="ECO:0000256" key="2">
    <source>
        <dbReference type="ARBA" id="ARBA00022679"/>
    </source>
</evidence>
<dbReference type="Pfam" id="PF13649">
    <property type="entry name" value="Methyltransf_25"/>
    <property type="match status" value="1"/>
</dbReference>
<accession>A0A1G1W9N8</accession>
<feature type="domain" description="Methyltransferase" evidence="3">
    <location>
        <begin position="43"/>
        <end position="138"/>
    </location>
</feature>
<sequence length="249" mass="28877">MIHNNKEVLDYWNKEDVESMYDKNLINSEIELILKRITRNSKILDAGCGEGEGTIIYSKIPGSAVHAVDFSETRLKKAAKRLRNKNNVILKQVDFLGKYELDTNYDFIVSQRFLINLMEWKLQKKVLADLMGMLKKGGKLLILEGSINGVKELNDFRKIYSLDPIPVKWHNLFFKDKELVNFMASKKFKLLEEDGLGEYFLLTRGIRPAFDSKLNWNSKFNKIAASNDIKLMLSLGSRFSRLKLWVFSK</sequence>
<keyword evidence="1" id="KW-0489">Methyltransferase</keyword>
<gene>
    <name evidence="4" type="ORF">A2172_03835</name>
</gene>
<dbReference type="Proteomes" id="UP000176631">
    <property type="component" value="Unassembled WGS sequence"/>
</dbReference>
<evidence type="ECO:0000256" key="1">
    <source>
        <dbReference type="ARBA" id="ARBA00022603"/>
    </source>
</evidence>
<evidence type="ECO:0000313" key="4">
    <source>
        <dbReference type="EMBL" id="OGY24393.1"/>
    </source>
</evidence>
<dbReference type="CDD" id="cd02440">
    <property type="entry name" value="AdoMet_MTases"/>
    <property type="match status" value="1"/>
</dbReference>
<dbReference type="GO" id="GO:0032259">
    <property type="term" value="P:methylation"/>
    <property type="evidence" value="ECO:0007669"/>
    <property type="project" value="UniProtKB-KW"/>
</dbReference>
<protein>
    <recommendedName>
        <fullName evidence="3">Methyltransferase domain-containing protein</fullName>
    </recommendedName>
</protein>
<evidence type="ECO:0000259" key="3">
    <source>
        <dbReference type="Pfam" id="PF13649"/>
    </source>
</evidence>
<keyword evidence="2" id="KW-0808">Transferase</keyword>
<dbReference type="Gene3D" id="3.40.50.150">
    <property type="entry name" value="Vaccinia Virus protein VP39"/>
    <property type="match status" value="1"/>
</dbReference>
<dbReference type="PANTHER" id="PTHR43861:SF1">
    <property type="entry name" value="TRANS-ACONITATE 2-METHYLTRANSFERASE"/>
    <property type="match status" value="1"/>
</dbReference>
<dbReference type="InterPro" id="IPR041698">
    <property type="entry name" value="Methyltransf_25"/>
</dbReference>
<dbReference type="STRING" id="1802593.A2172_03835"/>
<dbReference type="AlphaFoldDB" id="A0A1G1W9N8"/>
<organism evidence="4 5">
    <name type="scientific">Candidatus Woykebacteria bacterium RBG_13_40_15</name>
    <dbReference type="NCBI Taxonomy" id="1802593"/>
    <lineage>
        <taxon>Bacteria</taxon>
        <taxon>Candidatus Woykeibacteriota</taxon>
    </lineage>
</organism>
<dbReference type="GO" id="GO:0008168">
    <property type="term" value="F:methyltransferase activity"/>
    <property type="evidence" value="ECO:0007669"/>
    <property type="project" value="UniProtKB-KW"/>
</dbReference>
<dbReference type="PANTHER" id="PTHR43861">
    <property type="entry name" value="TRANS-ACONITATE 2-METHYLTRANSFERASE-RELATED"/>
    <property type="match status" value="1"/>
</dbReference>
<evidence type="ECO:0000313" key="5">
    <source>
        <dbReference type="Proteomes" id="UP000176631"/>
    </source>
</evidence>
<proteinExistence type="predicted"/>
<dbReference type="InterPro" id="IPR029063">
    <property type="entry name" value="SAM-dependent_MTases_sf"/>
</dbReference>
<dbReference type="SUPFAM" id="SSF53335">
    <property type="entry name" value="S-adenosyl-L-methionine-dependent methyltransferases"/>
    <property type="match status" value="1"/>
</dbReference>
<reference evidence="4 5" key="1">
    <citation type="journal article" date="2016" name="Nat. Commun.">
        <title>Thousands of microbial genomes shed light on interconnected biogeochemical processes in an aquifer system.</title>
        <authorList>
            <person name="Anantharaman K."/>
            <person name="Brown C.T."/>
            <person name="Hug L.A."/>
            <person name="Sharon I."/>
            <person name="Castelle C.J."/>
            <person name="Probst A.J."/>
            <person name="Thomas B.C."/>
            <person name="Singh A."/>
            <person name="Wilkins M.J."/>
            <person name="Karaoz U."/>
            <person name="Brodie E.L."/>
            <person name="Williams K.H."/>
            <person name="Hubbard S.S."/>
            <person name="Banfield J.F."/>
        </authorList>
    </citation>
    <scope>NUCLEOTIDE SEQUENCE [LARGE SCALE GENOMIC DNA]</scope>
</reference>
<comment type="caution">
    <text evidence="4">The sequence shown here is derived from an EMBL/GenBank/DDBJ whole genome shotgun (WGS) entry which is preliminary data.</text>
</comment>
<name>A0A1G1W9N8_9BACT</name>